<evidence type="ECO:0000256" key="2">
    <source>
        <dbReference type="ARBA" id="ARBA00022448"/>
    </source>
</evidence>
<keyword evidence="3" id="KW-0249">Electron transport</keyword>
<evidence type="ECO:0000256" key="6">
    <source>
        <dbReference type="SAM" id="Phobius"/>
    </source>
</evidence>
<dbReference type="PANTHER" id="PTHR45694:SF5">
    <property type="entry name" value="GLUTAREDOXIN 2"/>
    <property type="match status" value="1"/>
</dbReference>
<dbReference type="InterPro" id="IPR002109">
    <property type="entry name" value="Glutaredoxin"/>
</dbReference>
<dbReference type="InterPro" id="IPR014025">
    <property type="entry name" value="Glutaredoxin_subgr"/>
</dbReference>
<organism evidence="8">
    <name type="scientific">Auxenochlorella protothecoides</name>
    <name type="common">Green microalga</name>
    <name type="synonym">Chlorella protothecoides</name>
    <dbReference type="NCBI Taxonomy" id="3075"/>
    <lineage>
        <taxon>Eukaryota</taxon>
        <taxon>Viridiplantae</taxon>
        <taxon>Chlorophyta</taxon>
        <taxon>core chlorophytes</taxon>
        <taxon>Trebouxiophyceae</taxon>
        <taxon>Chlorellales</taxon>
        <taxon>Chlorellaceae</taxon>
        <taxon>Auxenochlorella</taxon>
    </lineage>
</organism>
<proteinExistence type="inferred from homology"/>
<feature type="transmembrane region" description="Helical" evidence="6">
    <location>
        <begin position="6"/>
        <end position="25"/>
    </location>
</feature>
<reference evidence="8" key="1">
    <citation type="submission" date="2015-08" db="EMBL/GenBank/DDBJ databases">
        <authorList>
            <person name="Babu N.S."/>
            <person name="Beckwith C.J."/>
            <person name="Beseler K.G."/>
            <person name="Brison A."/>
            <person name="Carone J.V."/>
            <person name="Caskin T.P."/>
            <person name="Diamond M."/>
            <person name="Durham M.E."/>
            <person name="Foxe J.M."/>
            <person name="Go M."/>
            <person name="Henderson B.A."/>
            <person name="Jones I.B."/>
            <person name="McGettigan J.A."/>
            <person name="Micheletti S.J."/>
            <person name="Nasrallah M.E."/>
            <person name="Ortiz D."/>
            <person name="Piller C.R."/>
            <person name="Privatt S.R."/>
            <person name="Schneider S.L."/>
            <person name="Sharp S."/>
            <person name="Smith T.C."/>
            <person name="Stanton J.D."/>
            <person name="Ullery H.E."/>
            <person name="Wilson R.J."/>
            <person name="Serrano M.G."/>
            <person name="Buck G."/>
            <person name="Lee V."/>
            <person name="Wang Y."/>
            <person name="Carvalho R."/>
            <person name="Voegtly L."/>
            <person name="Shi R."/>
            <person name="Duckworth R."/>
            <person name="Johnson A."/>
            <person name="Loviza R."/>
            <person name="Walstead R."/>
            <person name="Shah Z."/>
            <person name="Kiflezghi M."/>
            <person name="Wade K."/>
            <person name="Ball S.L."/>
            <person name="Bradley K.W."/>
            <person name="Asai D.J."/>
            <person name="Bowman C.A."/>
            <person name="Russell D.A."/>
            <person name="Pope W.H."/>
            <person name="Jacobs-Sera D."/>
            <person name="Hendrix R.W."/>
            <person name="Hatfull G.F."/>
        </authorList>
    </citation>
    <scope>NUCLEOTIDE SEQUENCE</scope>
</reference>
<protein>
    <recommendedName>
        <fullName evidence="7">Glutaredoxin domain-containing protein</fullName>
    </recommendedName>
</protein>
<keyword evidence="2" id="KW-0813">Transport</keyword>
<dbReference type="FunFam" id="3.40.30.10:FF:000026">
    <property type="entry name" value="Glutaredoxin 2"/>
    <property type="match status" value="1"/>
</dbReference>
<dbReference type="NCBIfam" id="TIGR02180">
    <property type="entry name" value="GRX_euk"/>
    <property type="match status" value="1"/>
</dbReference>
<keyword evidence="6" id="KW-0812">Transmembrane</keyword>
<gene>
    <name evidence="8" type="ORF">g.3717</name>
</gene>
<dbReference type="CDD" id="cd03419">
    <property type="entry name" value="GRX_GRXh_1_2_like"/>
    <property type="match status" value="1"/>
</dbReference>
<keyword evidence="4" id="KW-1015">Disulfide bond</keyword>
<dbReference type="EMBL" id="GDKF01005159">
    <property type="protein sequence ID" value="JAT73463.1"/>
    <property type="molecule type" value="Transcribed_RNA"/>
</dbReference>
<name>A0A1D2A3E1_AUXPR</name>
<dbReference type="PRINTS" id="PR00160">
    <property type="entry name" value="GLUTAREDOXIN"/>
</dbReference>
<dbReference type="GO" id="GO:0015038">
    <property type="term" value="F:glutathione disulfide oxidoreductase activity"/>
    <property type="evidence" value="ECO:0007669"/>
    <property type="project" value="TreeGrafter"/>
</dbReference>
<dbReference type="InterPro" id="IPR036249">
    <property type="entry name" value="Thioredoxin-like_sf"/>
</dbReference>
<comment type="similarity">
    <text evidence="1">Belongs to the glutaredoxin family. CPYC subfamily.</text>
</comment>
<evidence type="ECO:0000256" key="5">
    <source>
        <dbReference type="ARBA" id="ARBA00023284"/>
    </source>
</evidence>
<dbReference type="PROSITE" id="PS00195">
    <property type="entry name" value="GLUTAREDOXIN_1"/>
    <property type="match status" value="1"/>
</dbReference>
<accession>A0A1D2A3E1</accession>
<evidence type="ECO:0000313" key="8">
    <source>
        <dbReference type="EMBL" id="JAT73463.1"/>
    </source>
</evidence>
<evidence type="ECO:0000259" key="7">
    <source>
        <dbReference type="Pfam" id="PF00462"/>
    </source>
</evidence>
<sequence length="145" mass="15538">QERLLVTMRILYVTILAAVSVYLFVSLRSLGSTPTPPKMATPAEFVKQTISETRVVVFSKTFCPYCKKAKAALASVGLKGDALKVIELDTREDGNAIQDALLELTGGRSVPRVFIDGDFFGGGDDTDAAAKSGKLAELLRSKGIL</sequence>
<dbReference type="PROSITE" id="PS51354">
    <property type="entry name" value="GLUTAREDOXIN_2"/>
    <property type="match status" value="1"/>
</dbReference>
<dbReference type="GO" id="GO:0034599">
    <property type="term" value="P:cellular response to oxidative stress"/>
    <property type="evidence" value="ECO:0007669"/>
    <property type="project" value="TreeGrafter"/>
</dbReference>
<keyword evidence="6" id="KW-0472">Membrane</keyword>
<dbReference type="GO" id="GO:0005737">
    <property type="term" value="C:cytoplasm"/>
    <property type="evidence" value="ECO:0007669"/>
    <property type="project" value="TreeGrafter"/>
</dbReference>
<dbReference type="SUPFAM" id="SSF52833">
    <property type="entry name" value="Thioredoxin-like"/>
    <property type="match status" value="1"/>
</dbReference>
<dbReference type="InterPro" id="IPR011899">
    <property type="entry name" value="Glutaredoxin_euk/vir"/>
</dbReference>
<dbReference type="InterPro" id="IPR011767">
    <property type="entry name" value="GLR_AS"/>
</dbReference>
<keyword evidence="5" id="KW-0676">Redox-active center</keyword>
<feature type="non-terminal residue" evidence="8">
    <location>
        <position position="1"/>
    </location>
</feature>
<feature type="domain" description="Glutaredoxin" evidence="7">
    <location>
        <begin position="55"/>
        <end position="119"/>
    </location>
</feature>
<keyword evidence="6" id="KW-1133">Transmembrane helix</keyword>
<dbReference type="Pfam" id="PF00462">
    <property type="entry name" value="Glutaredoxin"/>
    <property type="match status" value="1"/>
</dbReference>
<evidence type="ECO:0000256" key="4">
    <source>
        <dbReference type="ARBA" id="ARBA00023157"/>
    </source>
</evidence>
<evidence type="ECO:0000256" key="3">
    <source>
        <dbReference type="ARBA" id="ARBA00022982"/>
    </source>
</evidence>
<dbReference type="AlphaFoldDB" id="A0A1D2A3E1"/>
<evidence type="ECO:0000256" key="1">
    <source>
        <dbReference type="ARBA" id="ARBA00007190"/>
    </source>
</evidence>
<dbReference type="Gene3D" id="3.40.30.10">
    <property type="entry name" value="Glutaredoxin"/>
    <property type="match status" value="1"/>
</dbReference>
<dbReference type="PANTHER" id="PTHR45694">
    <property type="entry name" value="GLUTAREDOXIN 2"/>
    <property type="match status" value="1"/>
</dbReference>